<evidence type="ECO:0000256" key="10">
    <source>
        <dbReference type="ARBA" id="ARBA00023242"/>
    </source>
</evidence>
<dbReference type="GO" id="GO:0008270">
    <property type="term" value="F:zinc ion binding"/>
    <property type="evidence" value="ECO:0007669"/>
    <property type="project" value="UniProtKB-KW"/>
</dbReference>
<accession>A0A851IY64</accession>
<comment type="similarity">
    <text evidence="2">Belongs to the krueppel C2H2-type zinc-finger protein family.</text>
</comment>
<evidence type="ECO:0000313" key="14">
    <source>
        <dbReference type="Proteomes" id="UP000660704"/>
    </source>
</evidence>
<keyword evidence="3" id="KW-0479">Metal-binding</keyword>
<keyword evidence="9" id="KW-0804">Transcription</keyword>
<name>A0A851IY64_9PASS</name>
<evidence type="ECO:0000313" key="13">
    <source>
        <dbReference type="EMBL" id="NXB70960.1"/>
    </source>
</evidence>
<proteinExistence type="inferred from homology"/>
<feature type="non-terminal residue" evidence="13">
    <location>
        <position position="1"/>
    </location>
</feature>
<dbReference type="GO" id="GO:0000978">
    <property type="term" value="F:RNA polymerase II cis-regulatory region sequence-specific DNA binding"/>
    <property type="evidence" value="ECO:0007669"/>
    <property type="project" value="TreeGrafter"/>
</dbReference>
<evidence type="ECO:0000256" key="7">
    <source>
        <dbReference type="ARBA" id="ARBA00023015"/>
    </source>
</evidence>
<protein>
    <submittedName>
        <fullName evidence="13">ZN629 protein</fullName>
    </submittedName>
</protein>
<keyword evidence="7" id="KW-0805">Transcription regulation</keyword>
<dbReference type="Pfam" id="PF00096">
    <property type="entry name" value="zf-C2H2"/>
    <property type="match status" value="1"/>
</dbReference>
<comment type="subcellular location">
    <subcellularLocation>
        <location evidence="1">Nucleus</location>
    </subcellularLocation>
</comment>
<evidence type="ECO:0000256" key="6">
    <source>
        <dbReference type="ARBA" id="ARBA00022833"/>
    </source>
</evidence>
<evidence type="ECO:0000256" key="5">
    <source>
        <dbReference type="ARBA" id="ARBA00022771"/>
    </source>
</evidence>
<evidence type="ECO:0000256" key="2">
    <source>
        <dbReference type="ARBA" id="ARBA00006991"/>
    </source>
</evidence>
<dbReference type="PANTHER" id="PTHR24388:SF96">
    <property type="entry name" value="GENE, 32687-RELATED"/>
    <property type="match status" value="1"/>
</dbReference>
<dbReference type="GO" id="GO:0005634">
    <property type="term" value="C:nucleus"/>
    <property type="evidence" value="ECO:0007669"/>
    <property type="project" value="UniProtKB-SubCell"/>
</dbReference>
<keyword evidence="5 11" id="KW-0863">Zinc-finger</keyword>
<keyword evidence="10" id="KW-0539">Nucleus</keyword>
<dbReference type="EMBL" id="WBMY01002569">
    <property type="protein sequence ID" value="NXB70960.1"/>
    <property type="molecule type" value="Genomic_DNA"/>
</dbReference>
<dbReference type="InterPro" id="IPR050527">
    <property type="entry name" value="Snail/Krueppel_Znf"/>
</dbReference>
<dbReference type="InterPro" id="IPR036236">
    <property type="entry name" value="Znf_C2H2_sf"/>
</dbReference>
<evidence type="ECO:0000256" key="4">
    <source>
        <dbReference type="ARBA" id="ARBA00022737"/>
    </source>
</evidence>
<evidence type="ECO:0000256" key="8">
    <source>
        <dbReference type="ARBA" id="ARBA00023125"/>
    </source>
</evidence>
<evidence type="ECO:0000256" key="11">
    <source>
        <dbReference type="PROSITE-ProRule" id="PRU00042"/>
    </source>
</evidence>
<organism evidence="13 14">
    <name type="scientific">Donacobius atricapilla</name>
    <dbReference type="NCBI Taxonomy" id="237420"/>
    <lineage>
        <taxon>Eukaryota</taxon>
        <taxon>Metazoa</taxon>
        <taxon>Chordata</taxon>
        <taxon>Craniata</taxon>
        <taxon>Vertebrata</taxon>
        <taxon>Euteleostomi</taxon>
        <taxon>Archelosauria</taxon>
        <taxon>Archosauria</taxon>
        <taxon>Dinosauria</taxon>
        <taxon>Saurischia</taxon>
        <taxon>Theropoda</taxon>
        <taxon>Coelurosauria</taxon>
        <taxon>Aves</taxon>
        <taxon>Neognathae</taxon>
        <taxon>Neoaves</taxon>
        <taxon>Telluraves</taxon>
        <taxon>Australaves</taxon>
        <taxon>Passeriformes</taxon>
        <taxon>Mimidae</taxon>
        <taxon>Donacobius</taxon>
    </lineage>
</organism>
<dbReference type="AlphaFoldDB" id="A0A851IY64"/>
<reference evidence="13" key="1">
    <citation type="submission" date="2019-09" db="EMBL/GenBank/DDBJ databases">
        <title>Bird 10,000 Genomes (B10K) Project - Family phase.</title>
        <authorList>
            <person name="Zhang G."/>
        </authorList>
    </citation>
    <scope>NUCLEOTIDE SEQUENCE</scope>
    <source>
        <strain evidence="13">B10K-DU-001-63</strain>
        <tissue evidence="13">Muscle</tissue>
    </source>
</reference>
<evidence type="ECO:0000256" key="9">
    <source>
        <dbReference type="ARBA" id="ARBA00023163"/>
    </source>
</evidence>
<keyword evidence="6" id="KW-0862">Zinc</keyword>
<dbReference type="FunFam" id="3.30.160.60:FF:000100">
    <property type="entry name" value="Zinc finger 45-like"/>
    <property type="match status" value="1"/>
</dbReference>
<dbReference type="PANTHER" id="PTHR24388">
    <property type="entry name" value="ZINC FINGER PROTEIN"/>
    <property type="match status" value="1"/>
</dbReference>
<dbReference type="PROSITE" id="PS50157">
    <property type="entry name" value="ZINC_FINGER_C2H2_2"/>
    <property type="match status" value="2"/>
</dbReference>
<dbReference type="Proteomes" id="UP000660704">
    <property type="component" value="Unassembled WGS sequence"/>
</dbReference>
<gene>
    <name evidence="13" type="primary">Znf629_2</name>
    <name evidence="13" type="ORF">DONATR_R01527</name>
</gene>
<keyword evidence="8" id="KW-0238">DNA-binding</keyword>
<keyword evidence="4" id="KW-0677">Repeat</keyword>
<dbReference type="SUPFAM" id="SSF57667">
    <property type="entry name" value="beta-beta-alpha zinc fingers"/>
    <property type="match status" value="1"/>
</dbReference>
<feature type="domain" description="C2H2-type" evidence="12">
    <location>
        <begin position="4"/>
        <end position="31"/>
    </location>
</feature>
<evidence type="ECO:0000259" key="12">
    <source>
        <dbReference type="PROSITE" id="PS50157"/>
    </source>
</evidence>
<comment type="caution">
    <text evidence="13">The sequence shown here is derived from an EMBL/GenBank/DDBJ whole genome shotgun (WGS) entry which is preliminary data.</text>
</comment>
<sequence length="81" mass="9579">ERPILCQEGGWSFIQSSDLVVHKCRHSGEKSCKYLECGKSFSQIYHLIHHQNTDTKEMSHKCPECRKHFYSFALTKHQWVL</sequence>
<evidence type="ECO:0000256" key="1">
    <source>
        <dbReference type="ARBA" id="ARBA00004123"/>
    </source>
</evidence>
<feature type="domain" description="C2H2-type" evidence="12">
    <location>
        <begin position="30"/>
        <end position="59"/>
    </location>
</feature>
<dbReference type="Gene3D" id="3.30.160.60">
    <property type="entry name" value="Classic Zinc Finger"/>
    <property type="match status" value="2"/>
</dbReference>
<evidence type="ECO:0000256" key="3">
    <source>
        <dbReference type="ARBA" id="ARBA00022723"/>
    </source>
</evidence>
<keyword evidence="14" id="KW-1185">Reference proteome</keyword>
<dbReference type="GO" id="GO:0000981">
    <property type="term" value="F:DNA-binding transcription factor activity, RNA polymerase II-specific"/>
    <property type="evidence" value="ECO:0007669"/>
    <property type="project" value="TreeGrafter"/>
</dbReference>
<dbReference type="InterPro" id="IPR013087">
    <property type="entry name" value="Znf_C2H2_type"/>
</dbReference>
<feature type="non-terminal residue" evidence="13">
    <location>
        <position position="81"/>
    </location>
</feature>